<comment type="subcellular location">
    <subcellularLocation>
        <location evidence="1">Cell membrane</location>
        <topology evidence="1">Multi-pass membrane protein</topology>
    </subcellularLocation>
</comment>
<keyword evidence="4 13" id="KW-1133">Transmembrane helix</keyword>
<dbReference type="Pfam" id="PF00001">
    <property type="entry name" value="7tm_1"/>
    <property type="match status" value="1"/>
</dbReference>
<dbReference type="InterPro" id="IPR000276">
    <property type="entry name" value="GPCR_Rhodpsn"/>
</dbReference>
<evidence type="ECO:0000313" key="16">
    <source>
        <dbReference type="Proteomes" id="UP000314983"/>
    </source>
</evidence>
<dbReference type="PANTHER" id="PTHR24249:SF415">
    <property type="entry name" value="TRACE AMINE-ASSOCIATED RECEPTOR 1"/>
    <property type="match status" value="1"/>
</dbReference>
<evidence type="ECO:0000256" key="9">
    <source>
        <dbReference type="ARBA" id="ARBA00023180"/>
    </source>
</evidence>
<feature type="transmembrane region" description="Helical" evidence="13">
    <location>
        <begin position="271"/>
        <end position="294"/>
    </location>
</feature>
<feature type="transmembrane region" description="Helical" evidence="13">
    <location>
        <begin position="119"/>
        <end position="140"/>
    </location>
</feature>
<dbReference type="FunFam" id="1.20.1070.10:FF:000030">
    <property type="entry name" value="trace amine-associated receptor 1"/>
    <property type="match status" value="1"/>
</dbReference>
<sequence length="356" mass="40044">MLNCSRENGINIITGQNGILEKPQLCFDSLNSSCVKLTYPLEVRVLLYILFSVSSFLTVVGNLLVIITVIHFKQLHTPTNYLILSLAVSDLLVGGLVMPPSMLRSVETCWYLGNLFCKIHSSLDVTMCTASILNLCIISLDRYYAVCHPLLYHSKMTTNTTLFMIFACWSISAVVGFGMIFLQLNIIGNEDFYINNFACMGACMVFQTKVGGVVFSMFCFYIPALIMLGVYVRILHAAWRQARAIQGTAAWMKNAEKATVVKSERKATKTLATIMGVFLTFWVPFFLCNCIDPFTGYSVPPVLFDLLLWVGYFNSTCNPLIYALFYSWFRHAFRVILSVLFPLCVPLVSQCKAQHI</sequence>
<evidence type="ECO:0000256" key="6">
    <source>
        <dbReference type="ARBA" id="ARBA00023136"/>
    </source>
</evidence>
<reference evidence="15 16" key="1">
    <citation type="submission" date="2020-05" db="EMBL/GenBank/DDBJ databases">
        <title>Electrophorus electricus (electric eel) genome, fEleEle1, primary haplotype.</title>
        <authorList>
            <person name="Myers G."/>
            <person name="Meyer A."/>
            <person name="Fedrigo O."/>
            <person name="Formenti G."/>
            <person name="Rhie A."/>
            <person name="Tracey A."/>
            <person name="Sims Y."/>
            <person name="Jarvis E.D."/>
        </authorList>
    </citation>
    <scope>NUCLEOTIDE SEQUENCE [LARGE SCALE GENOMIC DNA]</scope>
</reference>
<dbReference type="GeneTree" id="ENSGT00950000182934"/>
<evidence type="ECO:0000256" key="10">
    <source>
        <dbReference type="ARBA" id="ARBA00023224"/>
    </source>
</evidence>
<comment type="similarity">
    <text evidence="12">Belongs to the G-protein coupled receptor 1 family.</text>
</comment>
<dbReference type="CDD" id="cd15314">
    <property type="entry name" value="7tmA_TAAR1"/>
    <property type="match status" value="1"/>
</dbReference>
<organism evidence="15 16">
    <name type="scientific">Electrophorus electricus</name>
    <name type="common">Electric eel</name>
    <name type="synonym">Gymnotus electricus</name>
    <dbReference type="NCBI Taxonomy" id="8005"/>
    <lineage>
        <taxon>Eukaryota</taxon>
        <taxon>Metazoa</taxon>
        <taxon>Chordata</taxon>
        <taxon>Craniata</taxon>
        <taxon>Vertebrata</taxon>
        <taxon>Euteleostomi</taxon>
        <taxon>Actinopterygii</taxon>
        <taxon>Neopterygii</taxon>
        <taxon>Teleostei</taxon>
        <taxon>Ostariophysi</taxon>
        <taxon>Gymnotiformes</taxon>
        <taxon>Gymnotoidei</taxon>
        <taxon>Gymnotidae</taxon>
        <taxon>Electrophorus</taxon>
    </lineage>
</organism>
<evidence type="ECO:0000256" key="13">
    <source>
        <dbReference type="SAM" id="Phobius"/>
    </source>
</evidence>
<evidence type="ECO:0000259" key="14">
    <source>
        <dbReference type="PROSITE" id="PS50262"/>
    </source>
</evidence>
<dbReference type="InterPro" id="IPR009132">
    <property type="entry name" value="TAAR_fam"/>
</dbReference>
<dbReference type="InterPro" id="IPR017452">
    <property type="entry name" value="GPCR_Rhodpsn_7TM"/>
</dbReference>
<feature type="transmembrane region" description="Helical" evidence="13">
    <location>
        <begin position="45"/>
        <end position="69"/>
    </location>
</feature>
<feature type="transmembrane region" description="Helical" evidence="13">
    <location>
        <begin position="81"/>
        <end position="99"/>
    </location>
</feature>
<evidence type="ECO:0000256" key="7">
    <source>
        <dbReference type="ARBA" id="ARBA00023157"/>
    </source>
</evidence>
<accession>A0AAY5F251</accession>
<keyword evidence="9" id="KW-0325">Glycoprotein</keyword>
<proteinExistence type="inferred from homology"/>
<gene>
    <name evidence="15" type="primary">TAAR1</name>
</gene>
<feature type="transmembrane region" description="Helical" evidence="13">
    <location>
        <begin position="306"/>
        <end position="325"/>
    </location>
</feature>
<evidence type="ECO:0000256" key="4">
    <source>
        <dbReference type="ARBA" id="ARBA00022989"/>
    </source>
</evidence>
<evidence type="ECO:0000256" key="11">
    <source>
        <dbReference type="ARBA" id="ARBA00039439"/>
    </source>
</evidence>
<keyword evidence="2" id="KW-1003">Cell membrane</keyword>
<feature type="transmembrane region" description="Helical" evidence="13">
    <location>
        <begin position="161"/>
        <end position="182"/>
    </location>
</feature>
<dbReference type="Ensembl" id="ENSEEET00000065513.1">
    <property type="protein sequence ID" value="ENSEEEP00000063025.1"/>
    <property type="gene ID" value="ENSEEEG00000028994.1"/>
</dbReference>
<evidence type="ECO:0000256" key="2">
    <source>
        <dbReference type="ARBA" id="ARBA00022475"/>
    </source>
</evidence>
<keyword evidence="16" id="KW-1185">Reference proteome</keyword>
<reference evidence="15" key="2">
    <citation type="submission" date="2025-08" db="UniProtKB">
        <authorList>
            <consortium name="Ensembl"/>
        </authorList>
    </citation>
    <scope>IDENTIFICATION</scope>
</reference>
<dbReference type="PANTHER" id="PTHR24249">
    <property type="entry name" value="HISTAMINE RECEPTOR-RELATED G-PROTEIN COUPLED RECEPTOR"/>
    <property type="match status" value="1"/>
</dbReference>
<evidence type="ECO:0000256" key="5">
    <source>
        <dbReference type="ARBA" id="ARBA00023040"/>
    </source>
</evidence>
<dbReference type="SUPFAM" id="SSF81321">
    <property type="entry name" value="Family A G protein-coupled receptor-like"/>
    <property type="match status" value="1"/>
</dbReference>
<dbReference type="AlphaFoldDB" id="A0AAY5F251"/>
<evidence type="ECO:0000256" key="8">
    <source>
        <dbReference type="ARBA" id="ARBA00023170"/>
    </source>
</evidence>
<dbReference type="PRINTS" id="PR01830">
    <property type="entry name" value="TRACEAMINER"/>
</dbReference>
<evidence type="ECO:0000313" key="15">
    <source>
        <dbReference type="Ensembl" id="ENSEEEP00000063025.1"/>
    </source>
</evidence>
<dbReference type="PRINTS" id="PR00237">
    <property type="entry name" value="GPCRRHODOPSN"/>
</dbReference>
<dbReference type="PROSITE" id="PS00237">
    <property type="entry name" value="G_PROTEIN_RECEP_F1_1"/>
    <property type="match status" value="1"/>
</dbReference>
<dbReference type="Gene3D" id="1.20.1070.10">
    <property type="entry name" value="Rhodopsin 7-helix transmembrane proteins"/>
    <property type="match status" value="1"/>
</dbReference>
<keyword evidence="7" id="KW-1015">Disulfide bond</keyword>
<name>A0AAY5F251_ELEEL</name>
<feature type="domain" description="G-protein coupled receptors family 1 profile" evidence="14">
    <location>
        <begin position="61"/>
        <end position="322"/>
    </location>
</feature>
<evidence type="ECO:0000256" key="1">
    <source>
        <dbReference type="ARBA" id="ARBA00004651"/>
    </source>
</evidence>
<protein>
    <recommendedName>
        <fullName evidence="11">Trace amine-associated receptor 1</fullName>
    </recommendedName>
</protein>
<dbReference type="PROSITE" id="PS50262">
    <property type="entry name" value="G_PROTEIN_RECEP_F1_2"/>
    <property type="match status" value="1"/>
</dbReference>
<dbReference type="GO" id="GO:0005886">
    <property type="term" value="C:plasma membrane"/>
    <property type="evidence" value="ECO:0007669"/>
    <property type="project" value="UniProtKB-SubCell"/>
</dbReference>
<dbReference type="SMART" id="SM01381">
    <property type="entry name" value="7TM_GPCR_Srsx"/>
    <property type="match status" value="1"/>
</dbReference>
<keyword evidence="10 12" id="KW-0807">Transducer</keyword>
<evidence type="ECO:0000256" key="3">
    <source>
        <dbReference type="ARBA" id="ARBA00022692"/>
    </source>
</evidence>
<keyword evidence="5 12" id="KW-0297">G-protein coupled receptor</keyword>
<evidence type="ECO:0000256" key="12">
    <source>
        <dbReference type="RuleBase" id="RU000688"/>
    </source>
</evidence>
<keyword evidence="3 12" id="KW-0812">Transmembrane</keyword>
<feature type="transmembrane region" description="Helical" evidence="13">
    <location>
        <begin position="214"/>
        <end position="234"/>
    </location>
</feature>
<keyword evidence="6 13" id="KW-0472">Membrane</keyword>
<dbReference type="InterPro" id="IPR050569">
    <property type="entry name" value="TAAR"/>
</dbReference>
<reference evidence="15" key="3">
    <citation type="submission" date="2025-09" db="UniProtKB">
        <authorList>
            <consortium name="Ensembl"/>
        </authorList>
    </citation>
    <scope>IDENTIFICATION</scope>
</reference>
<dbReference type="Proteomes" id="UP000314983">
    <property type="component" value="Chromosome 8"/>
</dbReference>
<keyword evidence="8 12" id="KW-0675">Receptor</keyword>
<dbReference type="GO" id="GO:0001594">
    <property type="term" value="F:trace-amine receptor activity"/>
    <property type="evidence" value="ECO:0007669"/>
    <property type="project" value="InterPro"/>
</dbReference>